<feature type="transmembrane region" description="Helical" evidence="2">
    <location>
        <begin position="1320"/>
        <end position="1340"/>
    </location>
</feature>
<name>A0ABP0MJQ5_9DINO</name>
<feature type="region of interest" description="Disordered" evidence="1">
    <location>
        <begin position="332"/>
        <end position="392"/>
    </location>
</feature>
<gene>
    <name evidence="3" type="ORF">CCMP2556_LOCUS26198</name>
</gene>
<keyword evidence="2" id="KW-0812">Transmembrane</keyword>
<dbReference type="EMBL" id="CAXAMN010018002">
    <property type="protein sequence ID" value="CAK9051705.1"/>
    <property type="molecule type" value="Genomic_DNA"/>
</dbReference>
<feature type="transmembrane region" description="Helical" evidence="2">
    <location>
        <begin position="1290"/>
        <end position="1314"/>
    </location>
</feature>
<evidence type="ECO:0000313" key="3">
    <source>
        <dbReference type="EMBL" id="CAK9051705.1"/>
    </source>
</evidence>
<keyword evidence="4" id="KW-1185">Reference proteome</keyword>
<keyword evidence="2" id="KW-1133">Transmembrane helix</keyword>
<feature type="region of interest" description="Disordered" evidence="1">
    <location>
        <begin position="1"/>
        <end position="28"/>
    </location>
</feature>
<accession>A0ABP0MJQ5</accession>
<comment type="caution">
    <text evidence="3">The sequence shown here is derived from an EMBL/GenBank/DDBJ whole genome shotgun (WGS) entry which is preliminary data.</text>
</comment>
<feature type="region of interest" description="Disordered" evidence="1">
    <location>
        <begin position="836"/>
        <end position="924"/>
    </location>
</feature>
<keyword evidence="2" id="KW-0472">Membrane</keyword>
<protein>
    <submittedName>
        <fullName evidence="3">Uncharacterized protein</fullName>
    </submittedName>
</protein>
<feature type="transmembrane region" description="Helical" evidence="2">
    <location>
        <begin position="1163"/>
        <end position="1180"/>
    </location>
</feature>
<feature type="compositionally biased region" description="Basic and acidic residues" evidence="1">
    <location>
        <begin position="358"/>
        <end position="377"/>
    </location>
</feature>
<evidence type="ECO:0000256" key="1">
    <source>
        <dbReference type="SAM" id="MobiDB-lite"/>
    </source>
</evidence>
<feature type="compositionally biased region" description="Basic and acidic residues" evidence="1">
    <location>
        <begin position="418"/>
        <end position="427"/>
    </location>
</feature>
<reference evidence="3 4" key="1">
    <citation type="submission" date="2024-02" db="EMBL/GenBank/DDBJ databases">
        <authorList>
            <person name="Chen Y."/>
            <person name="Shah S."/>
            <person name="Dougan E. K."/>
            <person name="Thang M."/>
            <person name="Chan C."/>
        </authorList>
    </citation>
    <scope>NUCLEOTIDE SEQUENCE [LARGE SCALE GENOMIC DNA]</scope>
</reference>
<feature type="transmembrane region" description="Helical" evidence="2">
    <location>
        <begin position="1245"/>
        <end position="1269"/>
    </location>
</feature>
<sequence length="1366" mass="152869">MAGARRAATEGPATELRTEATQTGASPPLMANFFEDELRGYRLLKAARLTTAEKQHVLTQTANSTHYHAVRLALRTLFAEEAETNVAGGPHERRRTAWVIEDEWDGFESYYGAGEDWEEWSPQSWEDWYEPNYWQDWTDETTEQWQDDWIEEETIPRREQKNVLISYSNGMFIFQPETPTTQSEQDSSMQAVQLEALASGHLTIDLASQPTTVAKAQEVWLLRSPESDSFAQSIEQGSHGVESCLMMVDQSSSCFLDSSSQPISGWLQLLAQKLQALRDQQATRHDQQGALSMRRSQAVRLPLLWQSQGRCTEAEPVRRMDHVHKLWPPFEVHDKERGPWPHSPDGSRSFHHSPCPRDTPEDDKCGRDECRHGERQNDGNQGNHAPDGIQDILVPESDLGGVREEAGRADGVTQIPKAEGKTAESKPSEAAPPKTKGVPSPGTPATTVPGSPSQLPSSAKTPDSPLKESILKMKTRVKKSPSPARTKEESRSQSPTRGYQPGQPSEWAAVEAPVIDVTSEDELMETKETEYAVHWNTDKASHGSGQQVQPRAGEHAASLDWVRSCGNLEDQFFGADFMDALSALEYQGHPIMKHWTVLTSNRQAWMALQRKCPGHPDHLECRGPVAQASSYYPKEMVRDLVMVWRQQGGKGRWVGPLRALIQEGATVWLATGSAIVKAKVNQCRPVTRREELQSNLEGTAVMKTPVTLDALLRQFSGKRFTNICGEAPSEEQRQQDVSETTVALEPKNPKGKFDTWKNDDEKWLIRVHQVPRLALFSPMRMGTCPVPETQLTGLRRTYVQPVIPKSKQVLVEDDFKESEEPHRHLTERWTGEMWFEKSTSAASSPDKAVTEDKKRGGHEGLRLSSDNKRFHWNSKDGRVDEEDSTSSSSSESSSSSLEEMIADEKRKPRRKKPPDKRQKKEASMFMTVEKDTVFCVEIEVDQKDIQWLMNHPAKSSIWMSKKVMEKGKEKEWQKMTMDEKMSFDLAQAKELSQVLQSKALRSLTIQEQKNLDPKTAMSMRWVLTTKSDGTSKARLVVLGYQAPNLVSVQTASPTMSRLSRNMLLTMCANSGVTLRGGDVTSAFLQADQFCSRTKRWLDVRASLPENAPPSDDETAPVRTMVRWTSRFAPEERGDYRSTLAWLDLADCFHRYTFSHAMLRGQNLTIFAFVGALVAACLTMVEHQRVRCLTSLLKMHSAKGNEDSVRRCLEYLAIYSRLMDVAFPGVLLLVPFNLERPVMHYGCTALVVSAMVGGVVAYAALPLAAAAGLANQEEPANDLQAWAQRHQSLKWKAGCIIALHFVLPASAAVHHFAWLDATGRLFGLCEVSAILSYQIFLASFVTDDFAAVKFAVSIPTSKAAASLTGRL</sequence>
<feature type="compositionally biased region" description="Polar residues" evidence="1">
    <location>
        <begin position="443"/>
        <end position="461"/>
    </location>
</feature>
<evidence type="ECO:0000256" key="2">
    <source>
        <dbReference type="SAM" id="Phobius"/>
    </source>
</evidence>
<evidence type="ECO:0000313" key="4">
    <source>
        <dbReference type="Proteomes" id="UP001642484"/>
    </source>
</evidence>
<feature type="compositionally biased region" description="Basic and acidic residues" evidence="1">
    <location>
        <begin position="848"/>
        <end position="878"/>
    </location>
</feature>
<proteinExistence type="predicted"/>
<organism evidence="3 4">
    <name type="scientific">Durusdinium trenchii</name>
    <dbReference type="NCBI Taxonomy" id="1381693"/>
    <lineage>
        <taxon>Eukaryota</taxon>
        <taxon>Sar</taxon>
        <taxon>Alveolata</taxon>
        <taxon>Dinophyceae</taxon>
        <taxon>Suessiales</taxon>
        <taxon>Symbiodiniaceae</taxon>
        <taxon>Durusdinium</taxon>
    </lineage>
</organism>
<feature type="compositionally biased region" description="Basic and acidic residues" evidence="1">
    <location>
        <begin position="915"/>
        <end position="924"/>
    </location>
</feature>
<dbReference type="Proteomes" id="UP001642484">
    <property type="component" value="Unassembled WGS sequence"/>
</dbReference>
<feature type="transmembrane region" description="Helical" evidence="2">
    <location>
        <begin position="1213"/>
        <end position="1233"/>
    </location>
</feature>
<feature type="region of interest" description="Disordered" evidence="1">
    <location>
        <begin position="406"/>
        <end position="507"/>
    </location>
</feature>
<feature type="compositionally biased region" description="Low complexity" evidence="1">
    <location>
        <begin position="885"/>
        <end position="899"/>
    </location>
</feature>